<evidence type="ECO:0000313" key="7">
    <source>
        <dbReference type="EMBL" id="SDN56394.1"/>
    </source>
</evidence>
<evidence type="ECO:0000256" key="1">
    <source>
        <dbReference type="ARBA" id="ARBA00004141"/>
    </source>
</evidence>
<accession>A0A1H0CER7</accession>
<feature type="transmembrane region" description="Helical" evidence="6">
    <location>
        <begin position="6"/>
        <end position="28"/>
    </location>
</feature>
<evidence type="ECO:0000256" key="4">
    <source>
        <dbReference type="ARBA" id="ARBA00022989"/>
    </source>
</evidence>
<evidence type="ECO:0000256" key="6">
    <source>
        <dbReference type="SAM" id="Phobius"/>
    </source>
</evidence>
<dbReference type="Pfam" id="PF03649">
    <property type="entry name" value="UPF0014"/>
    <property type="match status" value="1"/>
</dbReference>
<dbReference type="STRING" id="206665.SAMN04488516_10323"/>
<sequence>MDTIDIGLSSLFFVFLLIFIPFCLDYVYKFGLFKNIANSVVRMTIQLFLIGIFLKYLFLWNNVFINIVWFCVMIVTAVFSVVKNTPLKVSKVFFPLLIAFSIPTFLLVLYLNHFVLRLPNIFEARYFIILGGMLLGNCLRGNIIGLSYLYGQIKENQKSYFYLLGLGASTYEAILPYLREGVKIALKPFIATIATMGIVALPGMMTGVILGGASPEIAIKYQIMIMLAILSTGFLGVVLGILFTVKVCFDSFGCLKLEVFKERK</sequence>
<dbReference type="EMBL" id="FNIN01000003">
    <property type="protein sequence ID" value="SDN56394.1"/>
    <property type="molecule type" value="Genomic_DNA"/>
</dbReference>
<feature type="transmembrane region" description="Helical" evidence="6">
    <location>
        <begin position="126"/>
        <end position="148"/>
    </location>
</feature>
<feature type="transmembrane region" description="Helical" evidence="6">
    <location>
        <begin position="160"/>
        <end position="178"/>
    </location>
</feature>
<proteinExistence type="inferred from homology"/>
<protein>
    <submittedName>
        <fullName evidence="7">Putative ABC transport system permease protein</fullName>
    </submittedName>
</protein>
<dbReference type="PANTHER" id="PTHR30028">
    <property type="entry name" value="UPF0014 INNER MEMBRANE PROTEIN YBBM-RELATED"/>
    <property type="match status" value="1"/>
</dbReference>
<dbReference type="RefSeq" id="WP_092064040.1">
    <property type="nucleotide sequence ID" value="NZ_FNIN01000003.1"/>
</dbReference>
<dbReference type="PANTHER" id="PTHR30028:SF0">
    <property type="entry name" value="PROTEIN ALUMINUM SENSITIVE 3"/>
    <property type="match status" value="1"/>
</dbReference>
<dbReference type="GO" id="GO:0005886">
    <property type="term" value="C:plasma membrane"/>
    <property type="evidence" value="ECO:0007669"/>
    <property type="project" value="TreeGrafter"/>
</dbReference>
<feature type="transmembrane region" description="Helical" evidence="6">
    <location>
        <begin position="94"/>
        <end position="114"/>
    </location>
</feature>
<evidence type="ECO:0000256" key="3">
    <source>
        <dbReference type="ARBA" id="ARBA00022692"/>
    </source>
</evidence>
<feature type="transmembrane region" description="Helical" evidence="6">
    <location>
        <begin position="223"/>
        <end position="245"/>
    </location>
</feature>
<organism evidence="7 8">
    <name type="scientific">Desulfonauticus submarinus</name>
    <dbReference type="NCBI Taxonomy" id="206665"/>
    <lineage>
        <taxon>Bacteria</taxon>
        <taxon>Pseudomonadati</taxon>
        <taxon>Thermodesulfobacteriota</taxon>
        <taxon>Desulfovibrionia</taxon>
        <taxon>Desulfovibrionales</taxon>
        <taxon>Desulfonauticaceae</taxon>
        <taxon>Desulfonauticus</taxon>
    </lineage>
</organism>
<dbReference type="Proteomes" id="UP000199602">
    <property type="component" value="Unassembled WGS sequence"/>
</dbReference>
<comment type="subcellular location">
    <subcellularLocation>
        <location evidence="1">Membrane</location>
        <topology evidence="1">Multi-pass membrane protein</topology>
    </subcellularLocation>
</comment>
<dbReference type="OrthoDB" id="9791807at2"/>
<evidence type="ECO:0000256" key="5">
    <source>
        <dbReference type="ARBA" id="ARBA00023136"/>
    </source>
</evidence>
<gene>
    <name evidence="7" type="ORF">SAMN04488516_10323</name>
</gene>
<keyword evidence="4 6" id="KW-1133">Transmembrane helix</keyword>
<comment type="similarity">
    <text evidence="2">Belongs to the UPF0014 family.</text>
</comment>
<feature type="transmembrane region" description="Helical" evidence="6">
    <location>
        <begin position="40"/>
        <end position="58"/>
    </location>
</feature>
<evidence type="ECO:0000313" key="8">
    <source>
        <dbReference type="Proteomes" id="UP000199602"/>
    </source>
</evidence>
<keyword evidence="5 6" id="KW-0472">Membrane</keyword>
<keyword evidence="8" id="KW-1185">Reference proteome</keyword>
<feature type="transmembrane region" description="Helical" evidence="6">
    <location>
        <begin position="190"/>
        <end position="211"/>
    </location>
</feature>
<evidence type="ECO:0000256" key="2">
    <source>
        <dbReference type="ARBA" id="ARBA00005268"/>
    </source>
</evidence>
<keyword evidence="3 6" id="KW-0812">Transmembrane</keyword>
<dbReference type="AlphaFoldDB" id="A0A1H0CER7"/>
<name>A0A1H0CER7_9BACT</name>
<reference evidence="7 8" key="1">
    <citation type="submission" date="2016-10" db="EMBL/GenBank/DDBJ databases">
        <authorList>
            <person name="de Groot N.N."/>
        </authorList>
    </citation>
    <scope>NUCLEOTIDE SEQUENCE [LARGE SCALE GENOMIC DNA]</scope>
    <source>
        <strain evidence="7 8">DSM 15269</strain>
    </source>
</reference>
<dbReference type="InterPro" id="IPR005226">
    <property type="entry name" value="UPF0014_fam"/>
</dbReference>
<feature type="transmembrane region" description="Helical" evidence="6">
    <location>
        <begin position="64"/>
        <end position="82"/>
    </location>
</feature>